<proteinExistence type="inferred from homology"/>
<dbReference type="Proteomes" id="UP000827889">
    <property type="component" value="Chromosome 6"/>
</dbReference>
<evidence type="ECO:0000256" key="3">
    <source>
        <dbReference type="ARBA" id="ARBA00022448"/>
    </source>
</evidence>
<organism evidence="9 10">
    <name type="scientific">Rhodamnia argentea</name>
    <dbReference type="NCBI Taxonomy" id="178133"/>
    <lineage>
        <taxon>Eukaryota</taxon>
        <taxon>Viridiplantae</taxon>
        <taxon>Streptophyta</taxon>
        <taxon>Embryophyta</taxon>
        <taxon>Tracheophyta</taxon>
        <taxon>Spermatophyta</taxon>
        <taxon>Magnoliopsida</taxon>
        <taxon>eudicotyledons</taxon>
        <taxon>Gunneridae</taxon>
        <taxon>Pentapetalae</taxon>
        <taxon>rosids</taxon>
        <taxon>malvids</taxon>
        <taxon>Myrtales</taxon>
        <taxon>Myrtaceae</taxon>
        <taxon>Myrtoideae</taxon>
        <taxon>Myrteae</taxon>
        <taxon>Australasian group</taxon>
        <taxon>Rhodamnia</taxon>
    </lineage>
</organism>
<dbReference type="PANTHER" id="PTHR31585:SF0">
    <property type="entry name" value="FOLATE-BIOPTERIN TRANSPORTER 1, CHLOROPLASTIC"/>
    <property type="match status" value="1"/>
</dbReference>
<feature type="transmembrane region" description="Helical" evidence="8">
    <location>
        <begin position="270"/>
        <end position="288"/>
    </location>
</feature>
<keyword evidence="9" id="KW-1185">Reference proteome</keyword>
<name>A0A8B8PP76_9MYRT</name>
<comment type="subcellular location">
    <subcellularLocation>
        <location evidence="1">Membrane</location>
        <topology evidence="1">Multi-pass membrane protein</topology>
    </subcellularLocation>
</comment>
<dbReference type="NCBIfam" id="TIGR00788">
    <property type="entry name" value="fbt"/>
    <property type="match status" value="1"/>
</dbReference>
<feature type="transmembrane region" description="Helical" evidence="8">
    <location>
        <begin position="457"/>
        <end position="481"/>
    </location>
</feature>
<dbReference type="InterPro" id="IPR004324">
    <property type="entry name" value="FBT"/>
</dbReference>
<keyword evidence="3" id="KW-0813">Transport</keyword>
<dbReference type="AlphaFoldDB" id="A0A8B8PP76"/>
<evidence type="ECO:0000256" key="5">
    <source>
        <dbReference type="ARBA" id="ARBA00022989"/>
    </source>
</evidence>
<evidence type="ECO:0000256" key="6">
    <source>
        <dbReference type="ARBA" id="ARBA00023136"/>
    </source>
</evidence>
<dbReference type="KEGG" id="rarg:115744895"/>
<dbReference type="PANTHER" id="PTHR31585">
    <property type="entry name" value="FOLATE-BIOPTERIN TRANSPORTER 1, CHLOROPLASTIC"/>
    <property type="match status" value="1"/>
</dbReference>
<feature type="transmembrane region" description="Helical" evidence="8">
    <location>
        <begin position="230"/>
        <end position="249"/>
    </location>
</feature>
<feature type="transmembrane region" description="Helical" evidence="8">
    <location>
        <begin position="394"/>
        <end position="413"/>
    </location>
</feature>
<reference evidence="10" key="1">
    <citation type="submission" date="2025-08" db="UniProtKB">
        <authorList>
            <consortium name="RefSeq"/>
        </authorList>
    </citation>
    <scope>IDENTIFICATION</scope>
    <source>
        <tissue evidence="10">Leaf</tissue>
    </source>
</reference>
<evidence type="ECO:0000256" key="2">
    <source>
        <dbReference type="ARBA" id="ARBA00007015"/>
    </source>
</evidence>
<evidence type="ECO:0000313" key="10">
    <source>
        <dbReference type="RefSeq" id="XP_030536162.1"/>
    </source>
</evidence>
<keyword evidence="6 8" id="KW-0472">Membrane</keyword>
<feature type="transmembrane region" description="Helical" evidence="8">
    <location>
        <begin position="425"/>
        <end position="445"/>
    </location>
</feature>
<protein>
    <submittedName>
        <fullName evidence="10">Folate-biopterin transporter 1, chloroplastic</fullName>
    </submittedName>
</protein>
<feature type="transmembrane region" description="Helical" evidence="8">
    <location>
        <begin position="493"/>
        <end position="516"/>
    </location>
</feature>
<dbReference type="GeneID" id="115744895"/>
<feature type="transmembrane region" description="Helical" evidence="8">
    <location>
        <begin position="206"/>
        <end position="224"/>
    </location>
</feature>
<feature type="compositionally biased region" description="Polar residues" evidence="7">
    <location>
        <begin position="98"/>
        <end position="114"/>
    </location>
</feature>
<dbReference type="InterPro" id="IPR036259">
    <property type="entry name" value="MFS_trans_sf"/>
</dbReference>
<dbReference type="OrthoDB" id="754047at2759"/>
<evidence type="ECO:0000256" key="4">
    <source>
        <dbReference type="ARBA" id="ARBA00022692"/>
    </source>
</evidence>
<keyword evidence="4 8" id="KW-0812">Transmembrane</keyword>
<dbReference type="CDD" id="cd17484">
    <property type="entry name" value="MFS_FBT"/>
    <property type="match status" value="1"/>
</dbReference>
<dbReference type="SUPFAM" id="SSF103473">
    <property type="entry name" value="MFS general substrate transporter"/>
    <property type="match status" value="1"/>
</dbReference>
<dbReference type="GO" id="GO:0016020">
    <property type="term" value="C:membrane"/>
    <property type="evidence" value="ECO:0007669"/>
    <property type="project" value="UniProtKB-SubCell"/>
</dbReference>
<evidence type="ECO:0000256" key="7">
    <source>
        <dbReference type="SAM" id="MobiDB-lite"/>
    </source>
</evidence>
<evidence type="ECO:0000256" key="8">
    <source>
        <dbReference type="SAM" id="Phobius"/>
    </source>
</evidence>
<dbReference type="Gene3D" id="1.20.1250.20">
    <property type="entry name" value="MFS general substrate transporter like domains"/>
    <property type="match status" value="1"/>
</dbReference>
<keyword evidence="5 8" id="KW-1133">Transmembrane helix</keyword>
<dbReference type="Pfam" id="PF03092">
    <property type="entry name" value="BT1"/>
    <property type="match status" value="1"/>
</dbReference>
<evidence type="ECO:0000313" key="9">
    <source>
        <dbReference type="Proteomes" id="UP000827889"/>
    </source>
</evidence>
<feature type="transmembrane region" description="Helical" evidence="8">
    <location>
        <begin position="528"/>
        <end position="550"/>
    </location>
</feature>
<sequence>MAILFLTTLSSSELPSPKFAPLSSISPSRALPISSHVRRKSSDLAARSRRRARRKDPSEPPGDDMSTAVQMPAAPRRWEEEEEDHDRLLNSMGAGNGDTLTANNDEETSTSSKNVLRKKKSHANSIKLFGVDLSPDNIAVAMVYFVQGVLGLSRLAVSFYLKDDLHLDPAETAVVSGFSALPWLVKPLYGFISDSIPLFGYRRRSYLVLSGLLGALSWSLMATFVDSKYSAAFCILLGSLSVAFSDVVVDSMVVERARGESQSMSGSLQSLCWGSSAFGGIVSSYFSGSLVDAYGVRFVFGVTAMLPLLTSAVAVLVKEQPVVGSVRGLKQNFPLANAGFLEKSKEDIIKLWGAVKQPNVLLPTLFIFLWQATPQSDSAMFYFTTNKLGFTPEFLGRVKLVTSVASLLGVGLYNGFLKNVPLRKIFVATTLMGSVLGMTQVFLVTGLNRQFGISDEWFAIGDSLVLTVLGQASFMPVLVLAARLCPEGLEATLFATLMSISNGGSMVGGLIGAGLTQLFGITKDRFDNLAFLIVLCNLSSLLPLPLLGLLPQNDSDTTLKEDEDIEMKSN</sequence>
<dbReference type="FunFam" id="1.20.1250.20:FF:000418">
    <property type="entry name" value="Folate-biopterin transporter 1, chloroplastic isoform A"/>
    <property type="match status" value="1"/>
</dbReference>
<feature type="transmembrane region" description="Helical" evidence="8">
    <location>
        <begin position="294"/>
        <end position="317"/>
    </location>
</feature>
<feature type="region of interest" description="Disordered" evidence="7">
    <location>
        <begin position="13"/>
        <end position="116"/>
    </location>
</feature>
<comment type="similarity">
    <text evidence="2">Belongs to the major facilitator superfamily. Folate-biopterin transporter (TC 2.A.71) family.</text>
</comment>
<evidence type="ECO:0000256" key="1">
    <source>
        <dbReference type="ARBA" id="ARBA00004141"/>
    </source>
</evidence>
<gene>
    <name evidence="10" type="primary">LOC115744895</name>
</gene>
<accession>A0A8B8PP76</accession>
<dbReference type="RefSeq" id="XP_030536162.1">
    <property type="nucleotide sequence ID" value="XM_030680302.2"/>
</dbReference>
<dbReference type="InterPro" id="IPR039309">
    <property type="entry name" value="BT1"/>
</dbReference>